<proteinExistence type="predicted"/>
<keyword evidence="3 7" id="KW-0812">Transmembrane</keyword>
<dbReference type="EMBL" id="PTIX01000015">
    <property type="protein sequence ID" value="PPK65174.1"/>
    <property type="molecule type" value="Genomic_DNA"/>
</dbReference>
<dbReference type="Proteomes" id="UP000239203">
    <property type="component" value="Unassembled WGS sequence"/>
</dbReference>
<dbReference type="InterPro" id="IPR027379">
    <property type="entry name" value="CLS_N"/>
</dbReference>
<dbReference type="GO" id="GO:0005886">
    <property type="term" value="C:plasma membrane"/>
    <property type="evidence" value="ECO:0007669"/>
    <property type="project" value="UniProtKB-SubCell"/>
</dbReference>
<dbReference type="OrthoDB" id="5125307at2"/>
<organism evidence="9 10">
    <name type="scientific">Actinokineospora auranticolor</name>
    <dbReference type="NCBI Taxonomy" id="155976"/>
    <lineage>
        <taxon>Bacteria</taxon>
        <taxon>Bacillati</taxon>
        <taxon>Actinomycetota</taxon>
        <taxon>Actinomycetes</taxon>
        <taxon>Pseudonocardiales</taxon>
        <taxon>Pseudonocardiaceae</taxon>
        <taxon>Actinokineospora</taxon>
    </lineage>
</organism>
<dbReference type="Pfam" id="PF13396">
    <property type="entry name" value="PLDc_N"/>
    <property type="match status" value="1"/>
</dbReference>
<protein>
    <submittedName>
        <fullName evidence="9">Phospholipase D-like protein</fullName>
    </submittedName>
</protein>
<evidence type="ECO:0000256" key="4">
    <source>
        <dbReference type="ARBA" id="ARBA00022989"/>
    </source>
</evidence>
<feature type="compositionally biased region" description="Gly residues" evidence="6">
    <location>
        <begin position="80"/>
        <end position="93"/>
    </location>
</feature>
<name>A0A2S6GIW4_9PSEU</name>
<reference evidence="9 10" key="1">
    <citation type="submission" date="2018-02" db="EMBL/GenBank/DDBJ databases">
        <title>Genomic Encyclopedia of Archaeal and Bacterial Type Strains, Phase II (KMG-II): from individual species to whole genera.</title>
        <authorList>
            <person name="Goeker M."/>
        </authorList>
    </citation>
    <scope>NUCLEOTIDE SEQUENCE [LARGE SCALE GENOMIC DNA]</scope>
    <source>
        <strain evidence="9 10">YU 961-1</strain>
    </source>
</reference>
<keyword evidence="10" id="KW-1185">Reference proteome</keyword>
<sequence length="93" mass="10265">MRRKWTDLTRCQRRGVIAAAVLQIGLAAWAWTDLAHRRAEQVNGPKPLWAAAIAINFVGPITYWRWGRHHPGRGCAPCSGRGGRPGPHPHGGQ</sequence>
<feature type="transmembrane region" description="Helical" evidence="7">
    <location>
        <begin position="46"/>
        <end position="64"/>
    </location>
</feature>
<evidence type="ECO:0000256" key="7">
    <source>
        <dbReference type="SAM" id="Phobius"/>
    </source>
</evidence>
<evidence type="ECO:0000256" key="5">
    <source>
        <dbReference type="ARBA" id="ARBA00023136"/>
    </source>
</evidence>
<evidence type="ECO:0000256" key="1">
    <source>
        <dbReference type="ARBA" id="ARBA00004651"/>
    </source>
</evidence>
<evidence type="ECO:0000313" key="10">
    <source>
        <dbReference type="Proteomes" id="UP000239203"/>
    </source>
</evidence>
<comment type="caution">
    <text evidence="9">The sequence shown here is derived from an EMBL/GenBank/DDBJ whole genome shotgun (WGS) entry which is preliminary data.</text>
</comment>
<evidence type="ECO:0000256" key="6">
    <source>
        <dbReference type="SAM" id="MobiDB-lite"/>
    </source>
</evidence>
<accession>A0A2S6GIW4</accession>
<evidence type="ECO:0000256" key="2">
    <source>
        <dbReference type="ARBA" id="ARBA00022475"/>
    </source>
</evidence>
<evidence type="ECO:0000259" key="8">
    <source>
        <dbReference type="Pfam" id="PF13396"/>
    </source>
</evidence>
<evidence type="ECO:0000256" key="3">
    <source>
        <dbReference type="ARBA" id="ARBA00022692"/>
    </source>
</evidence>
<keyword evidence="4 7" id="KW-1133">Transmembrane helix</keyword>
<gene>
    <name evidence="9" type="ORF">CLV40_11521</name>
</gene>
<dbReference type="AlphaFoldDB" id="A0A2S6GIW4"/>
<evidence type="ECO:0000313" key="9">
    <source>
        <dbReference type="EMBL" id="PPK65174.1"/>
    </source>
</evidence>
<feature type="region of interest" description="Disordered" evidence="6">
    <location>
        <begin position="74"/>
        <end position="93"/>
    </location>
</feature>
<keyword evidence="2" id="KW-1003">Cell membrane</keyword>
<comment type="subcellular location">
    <subcellularLocation>
        <location evidence="1">Cell membrane</location>
        <topology evidence="1">Multi-pass membrane protein</topology>
    </subcellularLocation>
</comment>
<feature type="domain" description="Cardiolipin synthase N-terminal" evidence="8">
    <location>
        <begin position="26"/>
        <end position="68"/>
    </location>
</feature>
<dbReference type="RefSeq" id="WP_104481274.1">
    <property type="nucleotide sequence ID" value="NZ_CP154825.1"/>
</dbReference>
<keyword evidence="5 7" id="KW-0472">Membrane</keyword>